<dbReference type="PANTHER" id="PTHR43353">
    <property type="entry name" value="SUCCINATE-SEMIALDEHYDE DEHYDROGENASE, MITOCHONDRIAL"/>
    <property type="match status" value="1"/>
</dbReference>
<dbReference type="InterPro" id="IPR016163">
    <property type="entry name" value="Ald_DH_C"/>
</dbReference>
<accession>A0ABP8Z9N6</accession>
<dbReference type="InterPro" id="IPR016162">
    <property type="entry name" value="Ald_DH_N"/>
</dbReference>
<dbReference type="Gene3D" id="3.40.309.10">
    <property type="entry name" value="Aldehyde Dehydrogenase, Chain A, domain 2"/>
    <property type="match status" value="1"/>
</dbReference>
<feature type="compositionally biased region" description="Low complexity" evidence="2">
    <location>
        <begin position="1"/>
        <end position="14"/>
    </location>
</feature>
<dbReference type="PANTHER" id="PTHR43353:SF3">
    <property type="entry name" value="ALDEHYDE DEHYDROGENASE-RELATED"/>
    <property type="match status" value="1"/>
</dbReference>
<feature type="domain" description="Aldehyde dehydrogenase" evidence="3">
    <location>
        <begin position="10"/>
        <end position="290"/>
    </location>
</feature>
<organism evidence="4 5">
    <name type="scientific">Nocardioides endophyticus</name>
    <dbReference type="NCBI Taxonomy" id="1353775"/>
    <lineage>
        <taxon>Bacteria</taxon>
        <taxon>Bacillati</taxon>
        <taxon>Actinomycetota</taxon>
        <taxon>Actinomycetes</taxon>
        <taxon>Propionibacteriales</taxon>
        <taxon>Nocardioidaceae</taxon>
        <taxon>Nocardioides</taxon>
    </lineage>
</organism>
<dbReference type="Gene3D" id="3.40.605.10">
    <property type="entry name" value="Aldehyde Dehydrogenase, Chain A, domain 1"/>
    <property type="match status" value="1"/>
</dbReference>
<gene>
    <name evidence="4" type="ORF">GCM10023350_39530</name>
</gene>
<dbReference type="RefSeq" id="WP_345528684.1">
    <property type="nucleotide sequence ID" value="NZ_BAABKN010000025.1"/>
</dbReference>
<dbReference type="InterPro" id="IPR016161">
    <property type="entry name" value="Ald_DH/histidinol_DH"/>
</dbReference>
<protein>
    <submittedName>
        <fullName evidence="4">Aldehyde dehydrogenase (NADP(+))</fullName>
    </submittedName>
</protein>
<evidence type="ECO:0000313" key="5">
    <source>
        <dbReference type="Proteomes" id="UP001499882"/>
    </source>
</evidence>
<sequence>MTTKTTGADSTATDPRTGDPLTGVAATSVDEAEALISAAAAASSDWAALPRPKRARLLRRVADGLEAKGAAIVAAADTETALGPARLENELRRTTGQLRMFAAEIESGHYLQALVTEADPTAGVPDLRRMRFPRGPVVVFAASNFPLAFSVAGGDTASALAAGCPVVVKAHENHPVTAELVAEVLRRELPDDVFALCHGREAGTALLEHPATTAVGFTGSLQGGVALARICRDRPVPIPFFGELSSLNPVVVMEDAATAYGLRIAQEFAASLTLGNGQFCTKPGLLFVPADGPMRELVADAIGASTTGVLLTASMREHYLDHPGHERLPLLARGQSDPGSPLSVSPEVRFVDSASYDEALPLLIAERFGPAGVVITYTSQADLIAMLKRLPGNLTGSVHSTVGSPDADPKTDLAAAAQVRAVAEVLSKCSGRLIHNGWPTGVAVTLAQHHGGPFPATTDAATTSVGVTAIERWLIPVAYQDWPDSLLPPELQRANPLGVPRREA</sequence>
<dbReference type="InterPro" id="IPR015590">
    <property type="entry name" value="Aldehyde_DH_dom"/>
</dbReference>
<proteinExistence type="predicted"/>
<keyword evidence="1" id="KW-0560">Oxidoreductase</keyword>
<evidence type="ECO:0000313" key="4">
    <source>
        <dbReference type="EMBL" id="GAA4750428.1"/>
    </source>
</evidence>
<evidence type="ECO:0000256" key="2">
    <source>
        <dbReference type="SAM" id="MobiDB-lite"/>
    </source>
</evidence>
<dbReference type="EMBL" id="BAABKN010000025">
    <property type="protein sequence ID" value="GAA4750428.1"/>
    <property type="molecule type" value="Genomic_DNA"/>
</dbReference>
<evidence type="ECO:0000256" key="1">
    <source>
        <dbReference type="ARBA" id="ARBA00023002"/>
    </source>
</evidence>
<dbReference type="Pfam" id="PF00171">
    <property type="entry name" value="Aldedh"/>
    <property type="match status" value="1"/>
</dbReference>
<keyword evidence="5" id="KW-1185">Reference proteome</keyword>
<dbReference type="InterPro" id="IPR050740">
    <property type="entry name" value="Aldehyde_DH_Superfamily"/>
</dbReference>
<dbReference type="SUPFAM" id="SSF53720">
    <property type="entry name" value="ALDH-like"/>
    <property type="match status" value="1"/>
</dbReference>
<feature type="region of interest" description="Disordered" evidence="2">
    <location>
        <begin position="1"/>
        <end position="23"/>
    </location>
</feature>
<evidence type="ECO:0000259" key="3">
    <source>
        <dbReference type="Pfam" id="PF00171"/>
    </source>
</evidence>
<comment type="caution">
    <text evidence="4">The sequence shown here is derived from an EMBL/GenBank/DDBJ whole genome shotgun (WGS) entry which is preliminary data.</text>
</comment>
<dbReference type="Proteomes" id="UP001499882">
    <property type="component" value="Unassembled WGS sequence"/>
</dbReference>
<name>A0ABP8Z9N6_9ACTN</name>
<reference evidence="5" key="1">
    <citation type="journal article" date="2019" name="Int. J. Syst. Evol. Microbiol.">
        <title>The Global Catalogue of Microorganisms (GCM) 10K type strain sequencing project: providing services to taxonomists for standard genome sequencing and annotation.</title>
        <authorList>
            <consortium name="The Broad Institute Genomics Platform"/>
            <consortium name="The Broad Institute Genome Sequencing Center for Infectious Disease"/>
            <person name="Wu L."/>
            <person name="Ma J."/>
        </authorList>
    </citation>
    <scope>NUCLEOTIDE SEQUENCE [LARGE SCALE GENOMIC DNA]</scope>
    <source>
        <strain evidence="5">JCM 18532</strain>
    </source>
</reference>